<evidence type="ECO:0000313" key="2">
    <source>
        <dbReference type="EMBL" id="CAG8787665.1"/>
    </source>
</evidence>
<feature type="non-terminal residue" evidence="2">
    <location>
        <position position="1"/>
    </location>
</feature>
<sequence>NKVEDDYYFDEREDRHEDSPDPLFNNNMHFGPGDADCSDQKRYDQQGSGHEVPLF</sequence>
<name>A0ABN7VNB9_GIGMA</name>
<evidence type="ECO:0000256" key="1">
    <source>
        <dbReference type="SAM" id="MobiDB-lite"/>
    </source>
</evidence>
<evidence type="ECO:0000313" key="3">
    <source>
        <dbReference type="Proteomes" id="UP000789901"/>
    </source>
</evidence>
<dbReference type="Proteomes" id="UP000789901">
    <property type="component" value="Unassembled WGS sequence"/>
</dbReference>
<keyword evidence="3" id="KW-1185">Reference proteome</keyword>
<feature type="compositionally biased region" description="Basic and acidic residues" evidence="1">
    <location>
        <begin position="1"/>
        <end position="19"/>
    </location>
</feature>
<accession>A0ABN7VNB9</accession>
<dbReference type="EMBL" id="CAJVQB010018449">
    <property type="protein sequence ID" value="CAG8787665.1"/>
    <property type="molecule type" value="Genomic_DNA"/>
</dbReference>
<gene>
    <name evidence="2" type="ORF">GMARGA_LOCUS20716</name>
</gene>
<comment type="caution">
    <text evidence="2">The sequence shown here is derived from an EMBL/GenBank/DDBJ whole genome shotgun (WGS) entry which is preliminary data.</text>
</comment>
<organism evidence="2 3">
    <name type="scientific">Gigaspora margarita</name>
    <dbReference type="NCBI Taxonomy" id="4874"/>
    <lineage>
        <taxon>Eukaryota</taxon>
        <taxon>Fungi</taxon>
        <taxon>Fungi incertae sedis</taxon>
        <taxon>Mucoromycota</taxon>
        <taxon>Glomeromycotina</taxon>
        <taxon>Glomeromycetes</taxon>
        <taxon>Diversisporales</taxon>
        <taxon>Gigasporaceae</taxon>
        <taxon>Gigaspora</taxon>
    </lineage>
</organism>
<reference evidence="2 3" key="1">
    <citation type="submission" date="2021-06" db="EMBL/GenBank/DDBJ databases">
        <authorList>
            <person name="Kallberg Y."/>
            <person name="Tangrot J."/>
            <person name="Rosling A."/>
        </authorList>
    </citation>
    <scope>NUCLEOTIDE SEQUENCE [LARGE SCALE GENOMIC DNA]</scope>
    <source>
        <strain evidence="2 3">120-4 pot B 10/14</strain>
    </source>
</reference>
<feature type="region of interest" description="Disordered" evidence="1">
    <location>
        <begin position="1"/>
        <end position="55"/>
    </location>
</feature>
<proteinExistence type="predicted"/>
<protein>
    <submittedName>
        <fullName evidence="2">41319_t:CDS:1</fullName>
    </submittedName>
</protein>